<dbReference type="EMBL" id="CVRQ01000058">
    <property type="protein sequence ID" value="CRL42149.1"/>
    <property type="molecule type" value="Genomic_DNA"/>
</dbReference>
<dbReference type="Proteomes" id="UP000049472">
    <property type="component" value="Unassembled WGS sequence"/>
</dbReference>
<protein>
    <submittedName>
        <fullName evidence="1">Uncharacterized protein</fullName>
    </submittedName>
</protein>
<organism evidence="1 2">
    <name type="scientific">Agathobacter rectalis</name>
    <dbReference type="NCBI Taxonomy" id="39491"/>
    <lineage>
        <taxon>Bacteria</taxon>
        <taxon>Bacillati</taxon>
        <taxon>Bacillota</taxon>
        <taxon>Clostridia</taxon>
        <taxon>Lachnospirales</taxon>
        <taxon>Lachnospiraceae</taxon>
        <taxon>Agathobacter</taxon>
    </lineage>
</organism>
<proteinExistence type="predicted"/>
<gene>
    <name evidence="1" type="ORF">T1815_00921</name>
</gene>
<evidence type="ECO:0000313" key="1">
    <source>
        <dbReference type="EMBL" id="CRL42149.1"/>
    </source>
</evidence>
<accession>A0A0M6WYA1</accession>
<name>A0A0M6WYA1_9FIRM</name>
<keyword evidence="2" id="KW-1185">Reference proteome</keyword>
<dbReference type="AlphaFoldDB" id="A0A0M6WYA1"/>
<reference evidence="2" key="1">
    <citation type="submission" date="2015-05" db="EMBL/GenBank/DDBJ databases">
        <authorList>
            <consortium name="Pathogen Informatics"/>
        </authorList>
    </citation>
    <scope>NUCLEOTIDE SEQUENCE [LARGE SCALE GENOMIC DNA]</scope>
    <source>
        <strain evidence="2">T1-815</strain>
    </source>
</reference>
<sequence length="82" mass="9672">MRLQTQVAPEIQKRLLLSRVEAESLKERDILCPICGFRIQRVFSDATGHLSVKCQKCKNVHILNLAYFRRIRRNGYGRNCRR</sequence>
<evidence type="ECO:0000313" key="2">
    <source>
        <dbReference type="Proteomes" id="UP000049472"/>
    </source>
</evidence>